<organism evidence="2 3">
    <name type="scientific">Sphingomonas hengshuiensis</name>
    <dbReference type="NCBI Taxonomy" id="1609977"/>
    <lineage>
        <taxon>Bacteria</taxon>
        <taxon>Pseudomonadati</taxon>
        <taxon>Pseudomonadota</taxon>
        <taxon>Alphaproteobacteria</taxon>
        <taxon>Sphingomonadales</taxon>
        <taxon>Sphingomonadaceae</taxon>
        <taxon>Sphingomonas</taxon>
    </lineage>
</organism>
<sequence length="60" mass="6537">MRAFVRITTALLRDRKAATAVEYGFIVALIILAMMVSLNALGDVTTAMWNNVSTKVQAAH</sequence>
<dbReference type="RefSeq" id="WP_044332631.1">
    <property type="nucleotide sequence ID" value="NZ_CP010836.1"/>
</dbReference>
<evidence type="ECO:0000256" key="1">
    <source>
        <dbReference type="SAM" id="Phobius"/>
    </source>
</evidence>
<accession>A0A7U4J903</accession>
<evidence type="ECO:0000313" key="2">
    <source>
        <dbReference type="EMBL" id="AJP72467.1"/>
    </source>
</evidence>
<dbReference type="Pfam" id="PF04964">
    <property type="entry name" value="Flp_Fap"/>
    <property type="match status" value="1"/>
</dbReference>
<evidence type="ECO:0000313" key="3">
    <source>
        <dbReference type="Proteomes" id="UP000032300"/>
    </source>
</evidence>
<keyword evidence="3" id="KW-1185">Reference proteome</keyword>
<dbReference type="InterPro" id="IPR007047">
    <property type="entry name" value="Flp_Fap"/>
</dbReference>
<keyword evidence="1" id="KW-0472">Membrane</keyword>
<dbReference type="KEGG" id="sphi:TS85_12765"/>
<name>A0A7U4J903_9SPHN</name>
<reference evidence="2 3" key="1">
    <citation type="journal article" date="2015" name="Int. J. Syst. Evol. Microbiol.">
        <title>Sphingomonas hengshuiensis sp. nov., isolated from lake wetland.</title>
        <authorList>
            <person name="Wei S."/>
            <person name="Wang T."/>
            <person name="Liu H."/>
            <person name="Zhang C."/>
            <person name="Guo J."/>
            <person name="Wang Q."/>
            <person name="Liang K."/>
            <person name="Zhang Z."/>
        </authorList>
    </citation>
    <scope>NUCLEOTIDE SEQUENCE [LARGE SCALE GENOMIC DNA]</scope>
    <source>
        <strain evidence="2 3">WHSC-8</strain>
    </source>
</reference>
<reference evidence="2 3" key="2">
    <citation type="submission" date="2015-02" db="EMBL/GenBank/DDBJ databases">
        <title>The complete genome of Sphingomonas hengshuiensis sp. WHSC-8 isolated from soil of Hengshui Lake.</title>
        <authorList>
            <person name="Wei S."/>
            <person name="Guo J."/>
            <person name="Su C."/>
            <person name="Wu R."/>
            <person name="Zhang Z."/>
            <person name="Liang K."/>
            <person name="Li H."/>
            <person name="Wang T."/>
            <person name="Liu H."/>
            <person name="Zhang C."/>
            <person name="Li Z."/>
            <person name="Wang Q."/>
            <person name="Meng J."/>
        </authorList>
    </citation>
    <scope>NUCLEOTIDE SEQUENCE [LARGE SCALE GENOMIC DNA]</scope>
    <source>
        <strain evidence="2 3">WHSC-8</strain>
    </source>
</reference>
<feature type="transmembrane region" description="Helical" evidence="1">
    <location>
        <begin position="20"/>
        <end position="41"/>
    </location>
</feature>
<keyword evidence="1" id="KW-1133">Transmembrane helix</keyword>
<dbReference type="OrthoDB" id="5325135at2"/>
<dbReference type="EMBL" id="CP010836">
    <property type="protein sequence ID" value="AJP72467.1"/>
    <property type="molecule type" value="Genomic_DNA"/>
</dbReference>
<dbReference type="AlphaFoldDB" id="A0A7U4J903"/>
<gene>
    <name evidence="2" type="ORF">TS85_12765</name>
</gene>
<protein>
    <submittedName>
        <fullName evidence="2">Pilus assembly protein</fullName>
    </submittedName>
</protein>
<dbReference type="Proteomes" id="UP000032300">
    <property type="component" value="Chromosome"/>
</dbReference>
<proteinExistence type="predicted"/>
<keyword evidence="1" id="KW-0812">Transmembrane</keyword>